<dbReference type="AlphaFoldDB" id="A0A9D9HJI5"/>
<evidence type="ECO:0000256" key="5">
    <source>
        <dbReference type="ARBA" id="ARBA00022989"/>
    </source>
</evidence>
<evidence type="ECO:0000256" key="6">
    <source>
        <dbReference type="ARBA" id="ARBA00023136"/>
    </source>
</evidence>
<evidence type="ECO:0000256" key="3">
    <source>
        <dbReference type="ARBA" id="ARBA00022475"/>
    </source>
</evidence>
<dbReference type="Proteomes" id="UP000823617">
    <property type="component" value="Unassembled WGS sequence"/>
</dbReference>
<evidence type="ECO:0000256" key="4">
    <source>
        <dbReference type="ARBA" id="ARBA00022692"/>
    </source>
</evidence>
<gene>
    <name evidence="8" type="ORF">IAC08_01195</name>
</gene>
<sequence>MASYWKIFIIFAKIGAFTIGGGYAMIPIIQSEIVRRGWLEEKDFPDIIALAQSAPGLLAVNISIFIGYRLKGIKGSIIATLGSILPSFLIILMIAMLFSGFQDNEIVRRIFQGIRPVVVALIAVPMLQMARKTNHNIYTWSVCITAMVLVAFLKVSPIYILVIVAVVSYTLAKYREDKKKKAKGTMPENENREDSK</sequence>
<dbReference type="PANTHER" id="PTHR43663">
    <property type="entry name" value="CHROMATE TRANSPORT PROTEIN-RELATED"/>
    <property type="match status" value="1"/>
</dbReference>
<reference evidence="8" key="2">
    <citation type="journal article" date="2021" name="PeerJ">
        <title>Extensive microbial diversity within the chicken gut microbiome revealed by metagenomics and culture.</title>
        <authorList>
            <person name="Gilroy R."/>
            <person name="Ravi A."/>
            <person name="Getino M."/>
            <person name="Pursley I."/>
            <person name="Horton D.L."/>
            <person name="Alikhan N.F."/>
            <person name="Baker D."/>
            <person name="Gharbi K."/>
            <person name="Hall N."/>
            <person name="Watson M."/>
            <person name="Adriaenssens E.M."/>
            <person name="Foster-Nyarko E."/>
            <person name="Jarju S."/>
            <person name="Secka A."/>
            <person name="Antonio M."/>
            <person name="Oren A."/>
            <person name="Chaudhuri R.R."/>
            <person name="La Ragione R."/>
            <person name="Hildebrand F."/>
            <person name="Pallen M.J."/>
        </authorList>
    </citation>
    <scope>NUCLEOTIDE SEQUENCE</scope>
    <source>
        <strain evidence="8">B1-3475</strain>
    </source>
</reference>
<dbReference type="EMBL" id="JADIMK010000009">
    <property type="protein sequence ID" value="MBO8455005.1"/>
    <property type="molecule type" value="Genomic_DNA"/>
</dbReference>
<keyword evidence="4 7" id="KW-0812">Transmembrane</keyword>
<organism evidence="8 9">
    <name type="scientific">Candidatus Cryptobacteroides intestinigallinarum</name>
    <dbReference type="NCBI Taxonomy" id="2840767"/>
    <lineage>
        <taxon>Bacteria</taxon>
        <taxon>Pseudomonadati</taxon>
        <taxon>Bacteroidota</taxon>
        <taxon>Bacteroidia</taxon>
        <taxon>Bacteroidales</taxon>
        <taxon>Candidatus Cryptobacteroides</taxon>
    </lineage>
</organism>
<evidence type="ECO:0000313" key="8">
    <source>
        <dbReference type="EMBL" id="MBO8455005.1"/>
    </source>
</evidence>
<keyword evidence="6 7" id="KW-0472">Membrane</keyword>
<dbReference type="GO" id="GO:0015109">
    <property type="term" value="F:chromate transmembrane transporter activity"/>
    <property type="evidence" value="ECO:0007669"/>
    <property type="project" value="InterPro"/>
</dbReference>
<dbReference type="Pfam" id="PF02417">
    <property type="entry name" value="Chromate_transp"/>
    <property type="match status" value="1"/>
</dbReference>
<keyword evidence="5 7" id="KW-1133">Transmembrane helix</keyword>
<protein>
    <submittedName>
        <fullName evidence="8">Chromate transporter</fullName>
    </submittedName>
</protein>
<dbReference type="InterPro" id="IPR052518">
    <property type="entry name" value="CHR_Transporter"/>
</dbReference>
<dbReference type="InterPro" id="IPR003370">
    <property type="entry name" value="Chromate_transpt"/>
</dbReference>
<evidence type="ECO:0000256" key="2">
    <source>
        <dbReference type="ARBA" id="ARBA00005262"/>
    </source>
</evidence>
<name>A0A9D9HJI5_9BACT</name>
<evidence type="ECO:0000256" key="7">
    <source>
        <dbReference type="SAM" id="Phobius"/>
    </source>
</evidence>
<keyword evidence="3" id="KW-1003">Cell membrane</keyword>
<feature type="transmembrane region" description="Helical" evidence="7">
    <location>
        <begin position="49"/>
        <end position="70"/>
    </location>
</feature>
<proteinExistence type="inferred from homology"/>
<comment type="similarity">
    <text evidence="2">Belongs to the chromate ion transporter (CHR) (TC 2.A.51) family.</text>
</comment>
<evidence type="ECO:0000256" key="1">
    <source>
        <dbReference type="ARBA" id="ARBA00004651"/>
    </source>
</evidence>
<reference evidence="8" key="1">
    <citation type="submission" date="2020-10" db="EMBL/GenBank/DDBJ databases">
        <authorList>
            <person name="Gilroy R."/>
        </authorList>
    </citation>
    <scope>NUCLEOTIDE SEQUENCE</scope>
    <source>
        <strain evidence="8">B1-3475</strain>
    </source>
</reference>
<dbReference type="PANTHER" id="PTHR43663:SF2">
    <property type="entry name" value="CHROMATE TRANSPORT PROTEIN-RELATED"/>
    <property type="match status" value="1"/>
</dbReference>
<comment type="subcellular location">
    <subcellularLocation>
        <location evidence="1">Cell membrane</location>
        <topology evidence="1">Multi-pass membrane protein</topology>
    </subcellularLocation>
</comment>
<feature type="transmembrane region" description="Helical" evidence="7">
    <location>
        <begin position="137"/>
        <end position="152"/>
    </location>
</feature>
<comment type="caution">
    <text evidence="8">The sequence shown here is derived from an EMBL/GenBank/DDBJ whole genome shotgun (WGS) entry which is preliminary data.</text>
</comment>
<feature type="transmembrane region" description="Helical" evidence="7">
    <location>
        <begin position="7"/>
        <end position="29"/>
    </location>
</feature>
<feature type="transmembrane region" description="Helical" evidence="7">
    <location>
        <begin position="77"/>
        <end position="98"/>
    </location>
</feature>
<evidence type="ECO:0000313" key="9">
    <source>
        <dbReference type="Proteomes" id="UP000823617"/>
    </source>
</evidence>
<accession>A0A9D9HJI5</accession>
<dbReference type="GO" id="GO:0005886">
    <property type="term" value="C:plasma membrane"/>
    <property type="evidence" value="ECO:0007669"/>
    <property type="project" value="UniProtKB-SubCell"/>
</dbReference>